<reference evidence="1" key="2">
    <citation type="journal article" date="2015" name="Fish Shellfish Immunol.">
        <title>Early steps in the European eel (Anguilla anguilla)-Vibrio vulnificus interaction in the gills: Role of the RtxA13 toxin.</title>
        <authorList>
            <person name="Callol A."/>
            <person name="Pajuelo D."/>
            <person name="Ebbesson L."/>
            <person name="Teles M."/>
            <person name="MacKenzie S."/>
            <person name="Amaro C."/>
        </authorList>
    </citation>
    <scope>NUCLEOTIDE SEQUENCE</scope>
</reference>
<evidence type="ECO:0000313" key="1">
    <source>
        <dbReference type="EMBL" id="JAH49517.1"/>
    </source>
</evidence>
<dbReference type="AlphaFoldDB" id="A0A0E9T7W4"/>
<name>A0A0E9T7W4_ANGAN</name>
<reference evidence="1" key="1">
    <citation type="submission" date="2014-11" db="EMBL/GenBank/DDBJ databases">
        <authorList>
            <person name="Amaro Gonzalez C."/>
        </authorList>
    </citation>
    <scope>NUCLEOTIDE SEQUENCE</scope>
</reference>
<organism evidence="1">
    <name type="scientific">Anguilla anguilla</name>
    <name type="common">European freshwater eel</name>
    <name type="synonym">Muraena anguilla</name>
    <dbReference type="NCBI Taxonomy" id="7936"/>
    <lineage>
        <taxon>Eukaryota</taxon>
        <taxon>Metazoa</taxon>
        <taxon>Chordata</taxon>
        <taxon>Craniata</taxon>
        <taxon>Vertebrata</taxon>
        <taxon>Euteleostomi</taxon>
        <taxon>Actinopterygii</taxon>
        <taxon>Neopterygii</taxon>
        <taxon>Teleostei</taxon>
        <taxon>Anguilliformes</taxon>
        <taxon>Anguillidae</taxon>
        <taxon>Anguilla</taxon>
    </lineage>
</organism>
<dbReference type="EMBL" id="GBXM01059060">
    <property type="protein sequence ID" value="JAH49517.1"/>
    <property type="molecule type" value="Transcribed_RNA"/>
</dbReference>
<protein>
    <submittedName>
        <fullName evidence="1">Uncharacterized protein</fullName>
    </submittedName>
</protein>
<accession>A0A0E9T7W4</accession>
<sequence>MCLFFVGIWVFLQGPSLWLYSNDIKHGCLLY</sequence>
<proteinExistence type="predicted"/>